<dbReference type="Proteomes" id="UP000635726">
    <property type="component" value="Unassembled WGS sequence"/>
</dbReference>
<feature type="transmembrane region" description="Helical" evidence="10">
    <location>
        <begin position="85"/>
        <end position="102"/>
    </location>
</feature>
<dbReference type="RefSeq" id="WP_188962182.1">
    <property type="nucleotide sequence ID" value="NZ_BMOE01000004.1"/>
</dbReference>
<evidence type="ECO:0000256" key="5">
    <source>
        <dbReference type="ARBA" id="ARBA00022519"/>
    </source>
</evidence>
<dbReference type="SUPFAM" id="SSF103481">
    <property type="entry name" value="Multidrug resistance efflux transporter EmrE"/>
    <property type="match status" value="1"/>
</dbReference>
<dbReference type="GO" id="GO:1903711">
    <property type="term" value="P:spermidine transmembrane transport"/>
    <property type="evidence" value="ECO:0007669"/>
    <property type="project" value="TreeGrafter"/>
</dbReference>
<dbReference type="GO" id="GO:0031460">
    <property type="term" value="P:glycine betaine transport"/>
    <property type="evidence" value="ECO:0007669"/>
    <property type="project" value="TreeGrafter"/>
</dbReference>
<comment type="subunit">
    <text evidence="2">Forms a complex with MdtI.</text>
</comment>
<keyword evidence="4" id="KW-1003">Cell membrane</keyword>
<evidence type="ECO:0000256" key="2">
    <source>
        <dbReference type="ARBA" id="ARBA00011358"/>
    </source>
</evidence>
<dbReference type="Pfam" id="PF00893">
    <property type="entry name" value="Multi_Drug_Res"/>
    <property type="match status" value="1"/>
</dbReference>
<organism evidence="11 12">
    <name type="scientific">Deinococcus aquiradiocola</name>
    <dbReference type="NCBI Taxonomy" id="393059"/>
    <lineage>
        <taxon>Bacteria</taxon>
        <taxon>Thermotogati</taxon>
        <taxon>Deinococcota</taxon>
        <taxon>Deinococci</taxon>
        <taxon>Deinococcales</taxon>
        <taxon>Deinococcaceae</taxon>
        <taxon>Deinococcus</taxon>
    </lineage>
</organism>
<evidence type="ECO:0000256" key="10">
    <source>
        <dbReference type="SAM" id="Phobius"/>
    </source>
</evidence>
<evidence type="ECO:0000256" key="8">
    <source>
        <dbReference type="ARBA" id="ARBA00023136"/>
    </source>
</evidence>
<feature type="transmembrane region" description="Helical" evidence="10">
    <location>
        <begin position="27"/>
        <end position="47"/>
    </location>
</feature>
<dbReference type="Gene3D" id="1.10.3730.20">
    <property type="match status" value="1"/>
</dbReference>
<dbReference type="GO" id="GO:0015297">
    <property type="term" value="F:antiporter activity"/>
    <property type="evidence" value="ECO:0007669"/>
    <property type="project" value="TreeGrafter"/>
</dbReference>
<keyword evidence="5" id="KW-0997">Cell inner membrane</keyword>
<dbReference type="EMBL" id="BMOE01000004">
    <property type="protein sequence ID" value="GGJ72942.1"/>
    <property type="molecule type" value="Genomic_DNA"/>
</dbReference>
<evidence type="ECO:0000256" key="4">
    <source>
        <dbReference type="ARBA" id="ARBA00022475"/>
    </source>
</evidence>
<dbReference type="InterPro" id="IPR045324">
    <property type="entry name" value="Small_multidrug_res"/>
</dbReference>
<reference evidence="11" key="2">
    <citation type="submission" date="2020-09" db="EMBL/GenBank/DDBJ databases">
        <authorList>
            <person name="Sun Q."/>
            <person name="Ohkuma M."/>
        </authorList>
    </citation>
    <scope>NUCLEOTIDE SEQUENCE</scope>
    <source>
        <strain evidence="11">JCM 14371</strain>
    </source>
</reference>
<evidence type="ECO:0000256" key="6">
    <source>
        <dbReference type="ARBA" id="ARBA00022692"/>
    </source>
</evidence>
<keyword evidence="7 10" id="KW-1133">Transmembrane helix</keyword>
<comment type="subcellular location">
    <subcellularLocation>
        <location evidence="1">Cell inner membrane</location>
        <topology evidence="1">Multi-pass membrane protein</topology>
    </subcellularLocation>
    <subcellularLocation>
        <location evidence="9">Cell membrane</location>
        <topology evidence="9">Multi-pass membrane protein</topology>
    </subcellularLocation>
</comment>
<gene>
    <name evidence="11" type="ORF">GCM10008939_16620</name>
</gene>
<proteinExistence type="inferred from homology"/>
<evidence type="ECO:0000256" key="1">
    <source>
        <dbReference type="ARBA" id="ARBA00004429"/>
    </source>
</evidence>
<evidence type="ECO:0000256" key="3">
    <source>
        <dbReference type="ARBA" id="ARBA00021112"/>
    </source>
</evidence>
<keyword evidence="12" id="KW-1185">Reference proteome</keyword>
<dbReference type="GO" id="GO:0005886">
    <property type="term" value="C:plasma membrane"/>
    <property type="evidence" value="ECO:0007669"/>
    <property type="project" value="UniProtKB-SubCell"/>
</dbReference>
<comment type="similarity">
    <text evidence="9">Belongs to the drug/metabolite transporter (DMT) superfamily. Small multidrug resistance (SMR) (TC 2.A.7.1) family.</text>
</comment>
<protein>
    <recommendedName>
        <fullName evidence="3">Spermidine export protein MdtJ</fullName>
    </recommendedName>
</protein>
<dbReference type="AlphaFoldDB" id="A0A917PE92"/>
<dbReference type="PANTHER" id="PTHR30561:SF2">
    <property type="entry name" value="SPERMIDINE EXPORT PROTEIN MDTJ"/>
    <property type="match status" value="1"/>
</dbReference>
<keyword evidence="6 9" id="KW-0812">Transmembrane</keyword>
<comment type="caution">
    <text evidence="11">The sequence shown here is derived from an EMBL/GenBank/DDBJ whole genome shotgun (WGS) entry which is preliminary data.</text>
</comment>
<dbReference type="GO" id="GO:0015199">
    <property type="term" value="F:amino-acid betaine transmembrane transporter activity"/>
    <property type="evidence" value="ECO:0007669"/>
    <property type="project" value="TreeGrafter"/>
</dbReference>
<evidence type="ECO:0000256" key="9">
    <source>
        <dbReference type="RuleBase" id="RU003942"/>
    </source>
</evidence>
<evidence type="ECO:0000313" key="12">
    <source>
        <dbReference type="Proteomes" id="UP000635726"/>
    </source>
</evidence>
<dbReference type="PANTHER" id="PTHR30561">
    <property type="entry name" value="SMR FAMILY PROTON-DEPENDENT DRUG EFFLUX TRANSPORTER SUGE"/>
    <property type="match status" value="1"/>
</dbReference>
<dbReference type="InterPro" id="IPR037185">
    <property type="entry name" value="EmrE-like"/>
</dbReference>
<evidence type="ECO:0000256" key="7">
    <source>
        <dbReference type="ARBA" id="ARBA00022989"/>
    </source>
</evidence>
<evidence type="ECO:0000313" key="11">
    <source>
        <dbReference type="EMBL" id="GGJ72942.1"/>
    </source>
</evidence>
<name>A0A917PE92_9DEIO</name>
<feature type="transmembrane region" description="Helical" evidence="10">
    <location>
        <begin position="54"/>
        <end position="79"/>
    </location>
</feature>
<dbReference type="GO" id="GO:0015220">
    <property type="term" value="F:choline transmembrane transporter activity"/>
    <property type="evidence" value="ECO:0007669"/>
    <property type="project" value="TreeGrafter"/>
</dbReference>
<sequence length="113" mass="11959">MRAWLALFSAIAFEVTGTLTLKLSALHHHGAGLLVTYVFLAASYALLAQAFRRIPVAVAFAVWEAAGLALVTLAGVVLLHETLTPARLIAMLGLGAGAWLLHHGTRPARAVRP</sequence>
<dbReference type="InterPro" id="IPR000390">
    <property type="entry name" value="Small_drug/metabolite_transptr"/>
</dbReference>
<accession>A0A917PE92</accession>
<keyword evidence="8 10" id="KW-0472">Membrane</keyword>
<reference evidence="11" key="1">
    <citation type="journal article" date="2014" name="Int. J. Syst. Evol. Microbiol.">
        <title>Complete genome sequence of Corynebacterium casei LMG S-19264T (=DSM 44701T), isolated from a smear-ripened cheese.</title>
        <authorList>
            <consortium name="US DOE Joint Genome Institute (JGI-PGF)"/>
            <person name="Walter F."/>
            <person name="Albersmeier A."/>
            <person name="Kalinowski J."/>
            <person name="Ruckert C."/>
        </authorList>
    </citation>
    <scope>NUCLEOTIDE SEQUENCE</scope>
    <source>
        <strain evidence="11">JCM 14371</strain>
    </source>
</reference>